<evidence type="ECO:0000256" key="6">
    <source>
        <dbReference type="ARBA" id="ARBA00023125"/>
    </source>
</evidence>
<dbReference type="Proteomes" id="UP000608955">
    <property type="component" value="Unassembled WGS sequence"/>
</dbReference>
<dbReference type="InterPro" id="IPR048714">
    <property type="entry name" value="DpiA-like_HTH"/>
</dbReference>
<evidence type="ECO:0000256" key="2">
    <source>
        <dbReference type="ARBA" id="ARBA00022490"/>
    </source>
</evidence>
<evidence type="ECO:0000256" key="4">
    <source>
        <dbReference type="ARBA" id="ARBA00023012"/>
    </source>
</evidence>
<dbReference type="EMBL" id="BMVF01000036">
    <property type="protein sequence ID" value="GHD97240.1"/>
    <property type="molecule type" value="Genomic_DNA"/>
</dbReference>
<keyword evidence="8 9" id="KW-0804">Transcription</keyword>
<dbReference type="SUPFAM" id="SSF46785">
    <property type="entry name" value="Winged helix' DNA-binding domain"/>
    <property type="match status" value="1"/>
</dbReference>
<dbReference type="SMART" id="SM00448">
    <property type="entry name" value="REC"/>
    <property type="match status" value="1"/>
</dbReference>
<dbReference type="GO" id="GO:0003677">
    <property type="term" value="F:DNA binding"/>
    <property type="evidence" value="ECO:0007669"/>
    <property type="project" value="UniProtKB-KW"/>
</dbReference>
<keyword evidence="3 10" id="KW-0597">Phosphoprotein</keyword>
<keyword evidence="5 9" id="KW-0805">Transcription regulation</keyword>
<evidence type="ECO:0000256" key="11">
    <source>
        <dbReference type="SAM" id="MobiDB-lite"/>
    </source>
</evidence>
<protein>
    <recommendedName>
        <fullName evidence="9">Transcriptional regulatory protein</fullName>
    </recommendedName>
</protein>
<dbReference type="PIRSF" id="PIRSF006171">
    <property type="entry name" value="RR_citrat_malat"/>
    <property type="match status" value="1"/>
</dbReference>
<dbReference type="PANTHER" id="PTHR45526">
    <property type="entry name" value="TRANSCRIPTIONAL REGULATORY PROTEIN DPIA"/>
    <property type="match status" value="1"/>
</dbReference>
<dbReference type="GO" id="GO:0003700">
    <property type="term" value="F:DNA-binding transcription factor activity"/>
    <property type="evidence" value="ECO:0007669"/>
    <property type="project" value="InterPro"/>
</dbReference>
<feature type="modified residue" description="4-aspartylphosphate" evidence="10">
    <location>
        <position position="63"/>
    </location>
</feature>
<dbReference type="InterPro" id="IPR001789">
    <property type="entry name" value="Sig_transdc_resp-reg_receiver"/>
</dbReference>
<dbReference type="Pfam" id="PF20714">
    <property type="entry name" value="HTH_64"/>
    <property type="match status" value="1"/>
</dbReference>
<gene>
    <name evidence="13" type="ORF">GCM10010508_69040</name>
</gene>
<evidence type="ECO:0000256" key="9">
    <source>
        <dbReference type="PIRNR" id="PIRNR006171"/>
    </source>
</evidence>
<dbReference type="InterPro" id="IPR024187">
    <property type="entry name" value="Sig_transdc_resp-reg_cit/mal"/>
</dbReference>
<reference evidence="13" key="2">
    <citation type="submission" date="2020-09" db="EMBL/GenBank/DDBJ databases">
        <authorList>
            <person name="Sun Q."/>
            <person name="Ohkuma M."/>
        </authorList>
    </citation>
    <scope>NUCLEOTIDE SEQUENCE</scope>
    <source>
        <strain evidence="13">JCM 4654</strain>
    </source>
</reference>
<comment type="caution">
    <text evidence="13">The sequence shown here is derived from an EMBL/GenBank/DDBJ whole genome shotgun (WGS) entry which is preliminary data.</text>
</comment>
<sequence>MTGHAPEGQPIRVLVVEDDPVAADAHVMYVGRVPGFVAVGKARTGAEARRALERTPVDLLLLDLHLPDVHGLQLARSLRAAGHHADVIAVTSARDLAVVREGVSLGVVQYVLKPFTFATLRDRLVRYAEFRAAAGEASGQDEVDRALATLRAPGPAALPKGLSAPTLNRVTAALREAERGLTAAGVAETVGISRITARRYLEHLVDAGRADRSPLYGQVGRPELIYRYLPAETSGRRRQDGQESWKDGRES</sequence>
<dbReference type="InterPro" id="IPR011006">
    <property type="entry name" value="CheY-like_superfamily"/>
</dbReference>
<reference evidence="13" key="1">
    <citation type="journal article" date="2014" name="Int. J. Syst. Evol. Microbiol.">
        <title>Complete genome sequence of Corynebacterium casei LMG S-19264T (=DSM 44701T), isolated from a smear-ripened cheese.</title>
        <authorList>
            <consortium name="US DOE Joint Genome Institute (JGI-PGF)"/>
            <person name="Walter F."/>
            <person name="Albersmeier A."/>
            <person name="Kalinowski J."/>
            <person name="Ruckert C."/>
        </authorList>
    </citation>
    <scope>NUCLEOTIDE SEQUENCE</scope>
    <source>
        <strain evidence="13">JCM 4654</strain>
    </source>
</reference>
<keyword evidence="6 9" id="KW-0238">DNA-binding</keyword>
<evidence type="ECO:0000256" key="10">
    <source>
        <dbReference type="PROSITE-ProRule" id="PRU00169"/>
    </source>
</evidence>
<evidence type="ECO:0000256" key="3">
    <source>
        <dbReference type="ARBA" id="ARBA00022553"/>
    </source>
</evidence>
<keyword evidence="2 9" id="KW-0963">Cytoplasm</keyword>
<dbReference type="GO" id="GO:0005737">
    <property type="term" value="C:cytoplasm"/>
    <property type="evidence" value="ECO:0007669"/>
    <property type="project" value="UniProtKB-SubCell"/>
</dbReference>
<dbReference type="PROSITE" id="PS50110">
    <property type="entry name" value="RESPONSE_REGULATORY"/>
    <property type="match status" value="1"/>
</dbReference>
<dbReference type="InterPro" id="IPR051271">
    <property type="entry name" value="2C-system_Tx_regulators"/>
</dbReference>
<feature type="compositionally biased region" description="Basic and acidic residues" evidence="11">
    <location>
        <begin position="234"/>
        <end position="251"/>
    </location>
</feature>
<dbReference type="FunFam" id="3.40.50.2300:FF:000057">
    <property type="entry name" value="Transcriptional regulatory protein"/>
    <property type="match status" value="1"/>
</dbReference>
<evidence type="ECO:0000256" key="5">
    <source>
        <dbReference type="ARBA" id="ARBA00023015"/>
    </source>
</evidence>
<comment type="subcellular location">
    <subcellularLocation>
        <location evidence="1 9">Cytoplasm</location>
    </subcellularLocation>
</comment>
<feature type="region of interest" description="Disordered" evidence="11">
    <location>
        <begin position="230"/>
        <end position="251"/>
    </location>
</feature>
<dbReference type="InterPro" id="IPR036390">
    <property type="entry name" value="WH_DNA-bd_sf"/>
</dbReference>
<feature type="domain" description="Response regulatory" evidence="12">
    <location>
        <begin position="12"/>
        <end position="128"/>
    </location>
</feature>
<dbReference type="Pfam" id="PF00072">
    <property type="entry name" value="Response_reg"/>
    <property type="match status" value="1"/>
</dbReference>
<keyword evidence="14" id="KW-1185">Reference proteome</keyword>
<evidence type="ECO:0000259" key="12">
    <source>
        <dbReference type="PROSITE" id="PS50110"/>
    </source>
</evidence>
<evidence type="ECO:0000256" key="7">
    <source>
        <dbReference type="ARBA" id="ARBA00023159"/>
    </source>
</evidence>
<proteinExistence type="predicted"/>
<keyword evidence="4 9" id="KW-0902">Two-component regulatory system</keyword>
<dbReference type="InterPro" id="IPR036388">
    <property type="entry name" value="WH-like_DNA-bd_sf"/>
</dbReference>
<dbReference type="AlphaFoldDB" id="A0A918YB11"/>
<evidence type="ECO:0000313" key="13">
    <source>
        <dbReference type="EMBL" id="GHD97240.1"/>
    </source>
</evidence>
<dbReference type="RefSeq" id="WP_190181813.1">
    <property type="nucleotide sequence ID" value="NZ_BMVF01000036.1"/>
</dbReference>
<keyword evidence="7 9" id="KW-0010">Activator</keyword>
<dbReference type="SUPFAM" id="SSF52172">
    <property type="entry name" value="CheY-like"/>
    <property type="match status" value="1"/>
</dbReference>
<dbReference type="GO" id="GO:0000156">
    <property type="term" value="F:phosphorelay response regulator activity"/>
    <property type="evidence" value="ECO:0007669"/>
    <property type="project" value="TreeGrafter"/>
</dbReference>
<evidence type="ECO:0000256" key="1">
    <source>
        <dbReference type="ARBA" id="ARBA00004496"/>
    </source>
</evidence>
<accession>A0A918YB11</accession>
<dbReference type="PANTHER" id="PTHR45526:SF1">
    <property type="entry name" value="TRANSCRIPTIONAL REGULATORY PROTEIN DCUR-RELATED"/>
    <property type="match status" value="1"/>
</dbReference>
<dbReference type="Gene3D" id="1.10.10.10">
    <property type="entry name" value="Winged helix-like DNA-binding domain superfamily/Winged helix DNA-binding domain"/>
    <property type="match status" value="1"/>
</dbReference>
<organism evidence="13 14">
    <name type="scientific">Streptomyces naganishii JCM 4654</name>
    <dbReference type="NCBI Taxonomy" id="1306179"/>
    <lineage>
        <taxon>Bacteria</taxon>
        <taxon>Bacillati</taxon>
        <taxon>Actinomycetota</taxon>
        <taxon>Actinomycetes</taxon>
        <taxon>Kitasatosporales</taxon>
        <taxon>Streptomycetaceae</taxon>
        <taxon>Streptomyces</taxon>
    </lineage>
</organism>
<evidence type="ECO:0000256" key="8">
    <source>
        <dbReference type="ARBA" id="ARBA00023163"/>
    </source>
</evidence>
<dbReference type="Gene3D" id="3.40.50.2300">
    <property type="match status" value="1"/>
</dbReference>
<evidence type="ECO:0000313" key="14">
    <source>
        <dbReference type="Proteomes" id="UP000608955"/>
    </source>
</evidence>
<name>A0A918YB11_9ACTN</name>